<dbReference type="Gene3D" id="2.180.10.10">
    <property type="entry name" value="RHS repeat-associated core"/>
    <property type="match status" value="1"/>
</dbReference>
<keyword evidence="2" id="KW-1185">Reference proteome</keyword>
<dbReference type="NCBIfam" id="TIGR03696">
    <property type="entry name" value="Rhs_assc_core"/>
    <property type="match status" value="1"/>
</dbReference>
<reference evidence="1 2" key="1">
    <citation type="journal article" date="2019" name="Int. J. Syst. Evol. Microbiol.">
        <title>The Global Catalogue of Microorganisms (GCM) 10K type strain sequencing project: providing services to taxonomists for standard genome sequencing and annotation.</title>
        <authorList>
            <consortium name="The Broad Institute Genomics Platform"/>
            <consortium name="The Broad Institute Genome Sequencing Center for Infectious Disease"/>
            <person name="Wu L."/>
            <person name="Ma J."/>
        </authorList>
    </citation>
    <scope>NUCLEOTIDE SEQUENCE [LARGE SCALE GENOMIC DNA]</scope>
    <source>
        <strain evidence="1 2">JCM 16083</strain>
    </source>
</reference>
<accession>A0ABN1MRW6</accession>
<evidence type="ECO:0008006" key="3">
    <source>
        <dbReference type="Google" id="ProtNLM"/>
    </source>
</evidence>
<evidence type="ECO:0000313" key="1">
    <source>
        <dbReference type="EMBL" id="GAA0875993.1"/>
    </source>
</evidence>
<gene>
    <name evidence="1" type="ORF">GCM10009118_24020</name>
</gene>
<dbReference type="EMBL" id="BAAAFH010000017">
    <property type="protein sequence ID" value="GAA0875993.1"/>
    <property type="molecule type" value="Genomic_DNA"/>
</dbReference>
<comment type="caution">
    <text evidence="1">The sequence shown here is derived from an EMBL/GenBank/DDBJ whole genome shotgun (WGS) entry which is preliminary data.</text>
</comment>
<organism evidence="1 2">
    <name type="scientific">Wandonia haliotis</name>
    <dbReference type="NCBI Taxonomy" id="574963"/>
    <lineage>
        <taxon>Bacteria</taxon>
        <taxon>Pseudomonadati</taxon>
        <taxon>Bacteroidota</taxon>
        <taxon>Flavobacteriia</taxon>
        <taxon>Flavobacteriales</taxon>
        <taxon>Crocinitomicaceae</taxon>
        <taxon>Wandonia</taxon>
    </lineage>
</organism>
<sequence>MWNATDGNYDPVILSWSDYYAFGMTMPGRNGNTGEYRYGYQGSEMDNEVKGNGNSYTTEFRQYDPRLGRWLSIDPKASKYPYESPYVAFHNNPIFYTDTRGDDPPEKLASAFAEAFKKAWSDSFRENGKRAVSGETGGVLIKVTTSTEVNGETIQNVNYEVHKYQVTQQGYVRLNYSGVPDNAEIVGDFHTHPYDEKETKQIRKWAPDFEPSAVPFSSSDLKDMSIQIAKGNITEGDVSFVVTEKVLYGIVVEDEKLAKSFLSNVESELNDLEIDIMNGTVKPKEGQSFNELQWQTILDVQKDYEAETGESSGVSFVKIDHNTDTKD</sequence>
<dbReference type="InterPro" id="IPR022385">
    <property type="entry name" value="Rhs_assc_core"/>
</dbReference>
<proteinExistence type="predicted"/>
<dbReference type="Proteomes" id="UP001501126">
    <property type="component" value="Unassembled WGS sequence"/>
</dbReference>
<evidence type="ECO:0000313" key="2">
    <source>
        <dbReference type="Proteomes" id="UP001501126"/>
    </source>
</evidence>
<name>A0ABN1MRW6_9FLAO</name>
<protein>
    <recommendedName>
        <fullName evidence="3">RHS repeat-associated core domain-containing protein</fullName>
    </recommendedName>
</protein>